<keyword evidence="2" id="KW-1185">Reference proteome</keyword>
<organism evidence="1 2">
    <name type="scientific">Colletotrichum chrysophilum</name>
    <dbReference type="NCBI Taxonomy" id="1836956"/>
    <lineage>
        <taxon>Eukaryota</taxon>
        <taxon>Fungi</taxon>
        <taxon>Dikarya</taxon>
        <taxon>Ascomycota</taxon>
        <taxon>Pezizomycotina</taxon>
        <taxon>Sordariomycetes</taxon>
        <taxon>Hypocreomycetidae</taxon>
        <taxon>Glomerellales</taxon>
        <taxon>Glomerellaceae</taxon>
        <taxon>Colletotrichum</taxon>
        <taxon>Colletotrichum gloeosporioides species complex</taxon>
    </lineage>
</organism>
<dbReference type="EMBL" id="JAQOWY010000466">
    <property type="protein sequence ID" value="KAK1841659.1"/>
    <property type="molecule type" value="Genomic_DNA"/>
</dbReference>
<sequence>MPLQSSSSLLYFQVVVFRENVVLFSTPHLPSLESLQRHIWPRRTYNATSFSSQVGPAFVA</sequence>
<name>A0AAD9A5Q9_9PEZI</name>
<dbReference type="Proteomes" id="UP001243330">
    <property type="component" value="Unassembled WGS sequence"/>
</dbReference>
<proteinExistence type="predicted"/>
<reference evidence="1" key="1">
    <citation type="submission" date="2023-01" db="EMBL/GenBank/DDBJ databases">
        <title>Colletotrichum chrysophilum M932 genome sequence.</title>
        <authorList>
            <person name="Baroncelli R."/>
        </authorList>
    </citation>
    <scope>NUCLEOTIDE SEQUENCE</scope>
    <source>
        <strain evidence="1">M932</strain>
    </source>
</reference>
<dbReference type="AlphaFoldDB" id="A0AAD9A5Q9"/>
<comment type="caution">
    <text evidence="1">The sequence shown here is derived from an EMBL/GenBank/DDBJ whole genome shotgun (WGS) entry which is preliminary data.</text>
</comment>
<gene>
    <name evidence="1" type="ORF">CCHR01_15727</name>
</gene>
<evidence type="ECO:0000313" key="2">
    <source>
        <dbReference type="Proteomes" id="UP001243330"/>
    </source>
</evidence>
<evidence type="ECO:0000313" key="1">
    <source>
        <dbReference type="EMBL" id="KAK1841659.1"/>
    </source>
</evidence>
<protein>
    <submittedName>
        <fullName evidence="1">Uncharacterized protein</fullName>
    </submittedName>
</protein>
<accession>A0AAD9A5Q9</accession>